<feature type="region of interest" description="Disordered" evidence="1">
    <location>
        <begin position="71"/>
        <end position="101"/>
    </location>
</feature>
<reference evidence="4" key="1">
    <citation type="submission" date="2016-06" db="UniProtKB">
        <authorList>
            <consortium name="WormBaseParasite"/>
        </authorList>
    </citation>
    <scope>IDENTIFICATION</scope>
</reference>
<evidence type="ECO:0000313" key="3">
    <source>
        <dbReference type="Proteomes" id="UP000270296"/>
    </source>
</evidence>
<reference evidence="2 3" key="2">
    <citation type="submission" date="2018-11" db="EMBL/GenBank/DDBJ databases">
        <authorList>
            <consortium name="Pathogen Informatics"/>
        </authorList>
    </citation>
    <scope>NUCLEOTIDE SEQUENCE [LARGE SCALE GENOMIC DNA]</scope>
</reference>
<gene>
    <name evidence="2" type="ORF">SBAD_LOCUS2352</name>
</gene>
<accession>A0A183IFF8</accession>
<sequence>MLHSSVRRCNPPMTIAGGGRYGASNWCFGCLAAEVVRFDDHPAKTNLSVTVTKQAPEVRWRVGWCVNRESTNEQVSDGSGSEPEKKSALRQVGSQWRTSRR</sequence>
<evidence type="ECO:0000313" key="2">
    <source>
        <dbReference type="EMBL" id="VDO97351.1"/>
    </source>
</evidence>
<name>A0A183IFF8_9BILA</name>
<keyword evidence="3" id="KW-1185">Reference proteome</keyword>
<evidence type="ECO:0000313" key="4">
    <source>
        <dbReference type="WBParaSite" id="SBAD_0000246501-mRNA-1"/>
    </source>
</evidence>
<feature type="compositionally biased region" description="Polar residues" evidence="1">
    <location>
        <begin position="92"/>
        <end position="101"/>
    </location>
</feature>
<proteinExistence type="predicted"/>
<dbReference type="WBParaSite" id="SBAD_0000246501-mRNA-1">
    <property type="protein sequence ID" value="SBAD_0000246501-mRNA-1"/>
    <property type="gene ID" value="SBAD_0000246501"/>
</dbReference>
<dbReference type="AlphaFoldDB" id="A0A183IFF8"/>
<dbReference type="Proteomes" id="UP000270296">
    <property type="component" value="Unassembled WGS sequence"/>
</dbReference>
<protein>
    <submittedName>
        <fullName evidence="4">N_BRCA1_IG domain-containing protein</fullName>
    </submittedName>
</protein>
<organism evidence="4">
    <name type="scientific">Soboliphyme baturini</name>
    <dbReference type="NCBI Taxonomy" id="241478"/>
    <lineage>
        <taxon>Eukaryota</taxon>
        <taxon>Metazoa</taxon>
        <taxon>Ecdysozoa</taxon>
        <taxon>Nematoda</taxon>
        <taxon>Enoplea</taxon>
        <taxon>Dorylaimia</taxon>
        <taxon>Dioctophymatida</taxon>
        <taxon>Dioctophymatoidea</taxon>
        <taxon>Soboliphymatidae</taxon>
        <taxon>Soboliphyme</taxon>
    </lineage>
</organism>
<dbReference type="EMBL" id="UZAM01007186">
    <property type="protein sequence ID" value="VDO97351.1"/>
    <property type="molecule type" value="Genomic_DNA"/>
</dbReference>
<evidence type="ECO:0000256" key="1">
    <source>
        <dbReference type="SAM" id="MobiDB-lite"/>
    </source>
</evidence>